<dbReference type="RefSeq" id="WP_006651743.1">
    <property type="nucleotide sequence ID" value="NZ_AOIM01000009.1"/>
</dbReference>
<feature type="region of interest" description="Disordered" evidence="3">
    <location>
        <begin position="1"/>
        <end position="32"/>
    </location>
</feature>
<gene>
    <name evidence="5" type="ORF">C483_02421</name>
</gene>
<sequence length="349" mass="39027">MGNEPITGNSDGGSRSQSRSQTRSESLSTTRRRVLLGVSGSTLAGLAGCLTRGEDSGLEGEIRIDGSNTLRPNSALVAEKFMWENNQVQASVSASGTGAGFQQFARREISLQNASRPITDEEAEHCRENGVEWLELEVVLDGIALLKHPDNTWCECLTVEELGDLWERGSEIDTWSDLDDDWPDEDISFYGRDSASGTFDYFTEHITGAVGNIRNDYSGTPDTNNIIRGVRGNQNTIGFGGVGYYYENEEDADLIGVNNEDGEDLGDEWDDCIVPTQESIEAEAYQPLSRPMYIYVRRDELARPEYREFVRFYLENTQETAREVKFYAIPDETIAEQREKLEGAIEDYT</sequence>
<dbReference type="Pfam" id="PF12849">
    <property type="entry name" value="PBP_like_2"/>
    <property type="match status" value="1"/>
</dbReference>
<protein>
    <submittedName>
        <fullName evidence="5">Phosphate ABC transporter substrate-binding protein</fullName>
    </submittedName>
</protein>
<dbReference type="InterPro" id="IPR050811">
    <property type="entry name" value="Phosphate_ABC_transporter"/>
</dbReference>
<dbReference type="InterPro" id="IPR011862">
    <property type="entry name" value="Phos-bd"/>
</dbReference>
<evidence type="ECO:0000313" key="5">
    <source>
        <dbReference type="EMBL" id="ELY95182.1"/>
    </source>
</evidence>
<feature type="compositionally biased region" description="Low complexity" evidence="3">
    <location>
        <begin position="14"/>
        <end position="29"/>
    </location>
</feature>
<dbReference type="PANTHER" id="PTHR30570">
    <property type="entry name" value="PERIPLASMIC PHOSPHATE BINDING COMPONENT OF PHOSPHATE ABC TRANSPORTER"/>
    <property type="match status" value="1"/>
</dbReference>
<feature type="compositionally biased region" description="Polar residues" evidence="3">
    <location>
        <begin position="1"/>
        <end position="13"/>
    </location>
</feature>
<reference evidence="5 6" key="1">
    <citation type="journal article" date="2014" name="PLoS Genet.">
        <title>Phylogenetically driven sequencing of extremely halophilic archaea reveals strategies for static and dynamic osmo-response.</title>
        <authorList>
            <person name="Becker E.A."/>
            <person name="Seitzer P.M."/>
            <person name="Tritt A."/>
            <person name="Larsen D."/>
            <person name="Krusor M."/>
            <person name="Yao A.I."/>
            <person name="Wu D."/>
            <person name="Madern D."/>
            <person name="Eisen J.A."/>
            <person name="Darling A.E."/>
            <person name="Facciotti M.T."/>
        </authorList>
    </citation>
    <scope>NUCLEOTIDE SEQUENCE [LARGE SCALE GENOMIC DNA]</scope>
    <source>
        <strain evidence="5 6">JCM 10989</strain>
    </source>
</reference>
<dbReference type="NCBIfam" id="TIGR02136">
    <property type="entry name" value="ptsS_2"/>
    <property type="match status" value="1"/>
</dbReference>
<dbReference type="EMBL" id="AOIM01000009">
    <property type="protein sequence ID" value="ELY95182.1"/>
    <property type="molecule type" value="Genomic_DNA"/>
</dbReference>
<accession>M0ABD9</accession>
<dbReference type="GO" id="GO:0042301">
    <property type="term" value="F:phosphate ion binding"/>
    <property type="evidence" value="ECO:0007669"/>
    <property type="project" value="InterPro"/>
</dbReference>
<dbReference type="Proteomes" id="UP000011519">
    <property type="component" value="Unassembled WGS sequence"/>
</dbReference>
<evidence type="ECO:0000256" key="1">
    <source>
        <dbReference type="ARBA" id="ARBA00022448"/>
    </source>
</evidence>
<dbReference type="STRING" id="1227493.C483_02421"/>
<comment type="caution">
    <text evidence="5">The sequence shown here is derived from an EMBL/GenBank/DDBJ whole genome shotgun (WGS) entry which is preliminary data.</text>
</comment>
<name>M0ABD9_9EURY</name>
<dbReference type="PATRIC" id="fig|1227493.4.peg.452"/>
<keyword evidence="2" id="KW-0732">Signal</keyword>
<dbReference type="AlphaFoldDB" id="M0ABD9"/>
<dbReference type="SUPFAM" id="SSF53850">
    <property type="entry name" value="Periplasmic binding protein-like II"/>
    <property type="match status" value="1"/>
</dbReference>
<keyword evidence="1" id="KW-0813">Transport</keyword>
<dbReference type="PANTHER" id="PTHR30570:SF1">
    <property type="entry name" value="PHOSPHATE-BINDING PROTEIN PSTS"/>
    <property type="match status" value="1"/>
</dbReference>
<dbReference type="Gene3D" id="3.40.190.10">
    <property type="entry name" value="Periplasmic binding protein-like II"/>
    <property type="match status" value="2"/>
</dbReference>
<proteinExistence type="predicted"/>
<organism evidence="5 6">
    <name type="scientific">Natrialba hulunbeirensis JCM 10989</name>
    <dbReference type="NCBI Taxonomy" id="1227493"/>
    <lineage>
        <taxon>Archaea</taxon>
        <taxon>Methanobacteriati</taxon>
        <taxon>Methanobacteriota</taxon>
        <taxon>Stenosarchaea group</taxon>
        <taxon>Halobacteria</taxon>
        <taxon>Halobacteriales</taxon>
        <taxon>Natrialbaceae</taxon>
        <taxon>Natrialba</taxon>
    </lineage>
</organism>
<feature type="domain" description="PBP" evidence="4">
    <location>
        <begin position="60"/>
        <end position="314"/>
    </location>
</feature>
<evidence type="ECO:0000256" key="3">
    <source>
        <dbReference type="SAM" id="MobiDB-lite"/>
    </source>
</evidence>
<evidence type="ECO:0000256" key="2">
    <source>
        <dbReference type="ARBA" id="ARBA00022729"/>
    </source>
</evidence>
<evidence type="ECO:0000313" key="6">
    <source>
        <dbReference type="Proteomes" id="UP000011519"/>
    </source>
</evidence>
<dbReference type="InterPro" id="IPR024370">
    <property type="entry name" value="PBP_domain"/>
</dbReference>
<dbReference type="CDD" id="cd13654">
    <property type="entry name" value="PBP2_phosphate_like_2"/>
    <property type="match status" value="1"/>
</dbReference>
<evidence type="ECO:0000259" key="4">
    <source>
        <dbReference type="Pfam" id="PF12849"/>
    </source>
</evidence>
<keyword evidence="6" id="KW-1185">Reference proteome</keyword>
<dbReference type="OrthoDB" id="53390at2157"/>